<evidence type="ECO:0000256" key="2">
    <source>
        <dbReference type="ARBA" id="ARBA00022679"/>
    </source>
</evidence>
<dbReference type="InterPro" id="IPR020617">
    <property type="entry name" value="Thiolase_C"/>
</dbReference>
<feature type="active site" description="Proton acceptor" evidence="4">
    <location>
        <position position="375"/>
    </location>
</feature>
<dbReference type="CDD" id="cd00751">
    <property type="entry name" value="thiolase"/>
    <property type="match status" value="1"/>
</dbReference>
<feature type="active site" description="Acyl-thioester intermediate" evidence="4">
    <location>
        <position position="92"/>
    </location>
</feature>
<evidence type="ECO:0000256" key="1">
    <source>
        <dbReference type="ARBA" id="ARBA00010982"/>
    </source>
</evidence>
<evidence type="ECO:0000259" key="7">
    <source>
        <dbReference type="Pfam" id="PF00108"/>
    </source>
</evidence>
<dbReference type="GO" id="GO:0003988">
    <property type="term" value="F:acetyl-CoA C-acyltransferase activity"/>
    <property type="evidence" value="ECO:0007669"/>
    <property type="project" value="UniProtKB-ARBA"/>
</dbReference>
<feature type="domain" description="Thiolase N-terminal" evidence="7">
    <location>
        <begin position="13"/>
        <end position="257"/>
    </location>
</feature>
<dbReference type="SUPFAM" id="SSF53901">
    <property type="entry name" value="Thiolase-like"/>
    <property type="match status" value="2"/>
</dbReference>
<evidence type="ECO:0000256" key="6">
    <source>
        <dbReference type="SAM" id="MobiDB-lite"/>
    </source>
</evidence>
<gene>
    <name evidence="9" type="ORF">SAMN06265784_106315</name>
</gene>
<dbReference type="InterPro" id="IPR020610">
    <property type="entry name" value="Thiolase_AS"/>
</dbReference>
<reference evidence="10" key="1">
    <citation type="submission" date="2017-04" db="EMBL/GenBank/DDBJ databases">
        <authorList>
            <person name="Varghese N."/>
            <person name="Submissions S."/>
        </authorList>
    </citation>
    <scope>NUCLEOTIDE SEQUENCE [LARGE SCALE GENOMIC DNA]</scope>
    <source>
        <strain evidence="10">LMG 29540</strain>
    </source>
</reference>
<dbReference type="EMBL" id="FXAT01000006">
    <property type="protein sequence ID" value="SMG54068.1"/>
    <property type="molecule type" value="Genomic_DNA"/>
</dbReference>
<keyword evidence="2 5" id="KW-0808">Transferase</keyword>
<feature type="domain" description="Thiolase C-terminal" evidence="8">
    <location>
        <begin position="267"/>
        <end position="387"/>
    </location>
</feature>
<evidence type="ECO:0000313" key="9">
    <source>
        <dbReference type="EMBL" id="SMG54068.1"/>
    </source>
</evidence>
<evidence type="ECO:0000256" key="5">
    <source>
        <dbReference type="RuleBase" id="RU003557"/>
    </source>
</evidence>
<evidence type="ECO:0000256" key="4">
    <source>
        <dbReference type="PIRSR" id="PIRSR000429-1"/>
    </source>
</evidence>
<organism evidence="9 10">
    <name type="scientific">Paraburkholderia susongensis</name>
    <dbReference type="NCBI Taxonomy" id="1515439"/>
    <lineage>
        <taxon>Bacteria</taxon>
        <taxon>Pseudomonadati</taxon>
        <taxon>Pseudomonadota</taxon>
        <taxon>Betaproteobacteria</taxon>
        <taxon>Burkholderiales</taxon>
        <taxon>Burkholderiaceae</taxon>
        <taxon>Paraburkholderia</taxon>
    </lineage>
</organism>
<dbReference type="PIRSF" id="PIRSF000429">
    <property type="entry name" value="Ac-CoA_Ac_transf"/>
    <property type="match status" value="1"/>
</dbReference>
<name>A0A1X7LJK6_9BURK</name>
<dbReference type="OrthoDB" id="8951704at2"/>
<dbReference type="PANTHER" id="PTHR18919">
    <property type="entry name" value="ACETYL-COA C-ACYLTRANSFERASE"/>
    <property type="match status" value="1"/>
</dbReference>
<sequence length="391" mass="40554">MGQTTTQDAWLLDGVRTPFGKYRGALASLNSLELGQRAIGEMIARHSQARTPDAVLMGCVVQAGLGQNPARIASVRAGVEPTTPALTLNSVCIASLEAVCDATRRIRGGEGDTYLVGGFDSMTRAPSLQPSEFDPPDAPPTRSALDSDGLRCALTGESMGVVSEACNRELGIGREEQDEWAVLSQQRAARSAAWREEREIVPVETVEGTVKSDQGIRADSTLAKVAALKAAFGDGGTITAGNASQMSDGGSAGLVVSTAALERGASTPLARIVDWGWVAGPDATLHLKPANAIRKVLDKHGLKPSDIDLYEINEAFAGVTIASARALSLPNDVVNVNGGAIAIGHPLGASAFRLLLTLALEMKRRGARRGIASLCGGGGQGMAVLIENPAA</sequence>
<dbReference type="RefSeq" id="WP_085486356.1">
    <property type="nucleotide sequence ID" value="NZ_FXAT01000006.1"/>
</dbReference>
<dbReference type="InterPro" id="IPR016039">
    <property type="entry name" value="Thiolase-like"/>
</dbReference>
<dbReference type="Pfam" id="PF02803">
    <property type="entry name" value="Thiolase_C"/>
    <property type="match status" value="1"/>
</dbReference>
<dbReference type="STRING" id="1515439.SAMN06265784_106315"/>
<dbReference type="InterPro" id="IPR020616">
    <property type="entry name" value="Thiolase_N"/>
</dbReference>
<feature type="active site" description="Proton acceptor" evidence="4">
    <location>
        <position position="345"/>
    </location>
</feature>
<comment type="similarity">
    <text evidence="1 5">Belongs to the thiolase-like superfamily. Thiolase family.</text>
</comment>
<dbReference type="InterPro" id="IPR002155">
    <property type="entry name" value="Thiolase"/>
</dbReference>
<dbReference type="NCBIfam" id="TIGR01930">
    <property type="entry name" value="AcCoA-C-Actrans"/>
    <property type="match status" value="1"/>
</dbReference>
<dbReference type="PANTHER" id="PTHR18919:SF107">
    <property type="entry name" value="ACETYL-COA ACETYLTRANSFERASE, CYTOSOLIC"/>
    <property type="match status" value="1"/>
</dbReference>
<dbReference type="AlphaFoldDB" id="A0A1X7LJK6"/>
<dbReference type="Pfam" id="PF00108">
    <property type="entry name" value="Thiolase_N"/>
    <property type="match status" value="1"/>
</dbReference>
<dbReference type="Proteomes" id="UP000193228">
    <property type="component" value="Unassembled WGS sequence"/>
</dbReference>
<dbReference type="PROSITE" id="PS00099">
    <property type="entry name" value="THIOLASE_3"/>
    <property type="match status" value="1"/>
</dbReference>
<protein>
    <submittedName>
        <fullName evidence="9">Acetyl-CoA C-acetyltransferase</fullName>
    </submittedName>
</protein>
<keyword evidence="3 5" id="KW-0012">Acyltransferase</keyword>
<feature type="region of interest" description="Disordered" evidence="6">
    <location>
        <begin position="125"/>
        <end position="144"/>
    </location>
</feature>
<evidence type="ECO:0000256" key="3">
    <source>
        <dbReference type="ARBA" id="ARBA00023315"/>
    </source>
</evidence>
<accession>A0A1X7LJK6</accession>
<proteinExistence type="inferred from homology"/>
<evidence type="ECO:0000313" key="10">
    <source>
        <dbReference type="Proteomes" id="UP000193228"/>
    </source>
</evidence>
<dbReference type="Gene3D" id="3.40.47.10">
    <property type="match status" value="1"/>
</dbReference>
<evidence type="ECO:0000259" key="8">
    <source>
        <dbReference type="Pfam" id="PF02803"/>
    </source>
</evidence>
<keyword evidence="10" id="KW-1185">Reference proteome</keyword>